<keyword evidence="3" id="KW-0269">Exonuclease</keyword>
<dbReference type="Gene3D" id="3.30.420.10">
    <property type="entry name" value="Ribonuclease H-like superfamily/Ribonuclease H"/>
    <property type="match status" value="1"/>
</dbReference>
<dbReference type="GO" id="GO:0003676">
    <property type="term" value="F:nucleic acid binding"/>
    <property type="evidence" value="ECO:0007669"/>
    <property type="project" value="InterPro"/>
</dbReference>
<evidence type="ECO:0000259" key="5">
    <source>
        <dbReference type="SMART" id="SM00479"/>
    </source>
</evidence>
<evidence type="ECO:0000256" key="2">
    <source>
        <dbReference type="ARBA" id="ARBA00022801"/>
    </source>
</evidence>
<dbReference type="AlphaFoldDB" id="A0A0D7B3G8"/>
<dbReference type="InterPro" id="IPR047201">
    <property type="entry name" value="ERI-1_3'hExo-like"/>
</dbReference>
<evidence type="ECO:0000256" key="3">
    <source>
        <dbReference type="ARBA" id="ARBA00022839"/>
    </source>
</evidence>
<dbReference type="CDD" id="cd06133">
    <property type="entry name" value="ERI-1_3'hExo_like"/>
    <property type="match status" value="1"/>
</dbReference>
<organism evidence="6 7">
    <name type="scientific">Cylindrobasidium torrendii FP15055 ss-10</name>
    <dbReference type="NCBI Taxonomy" id="1314674"/>
    <lineage>
        <taxon>Eukaryota</taxon>
        <taxon>Fungi</taxon>
        <taxon>Dikarya</taxon>
        <taxon>Basidiomycota</taxon>
        <taxon>Agaricomycotina</taxon>
        <taxon>Agaricomycetes</taxon>
        <taxon>Agaricomycetidae</taxon>
        <taxon>Agaricales</taxon>
        <taxon>Marasmiineae</taxon>
        <taxon>Physalacriaceae</taxon>
        <taxon>Cylindrobasidium</taxon>
    </lineage>
</organism>
<dbReference type="InterPro" id="IPR013520">
    <property type="entry name" value="Ribonucl_H"/>
</dbReference>
<keyword evidence="1" id="KW-0540">Nuclease</keyword>
<evidence type="ECO:0000313" key="7">
    <source>
        <dbReference type="Proteomes" id="UP000054007"/>
    </source>
</evidence>
<accession>A0A0D7B3G8</accession>
<dbReference type="SUPFAM" id="SSF53098">
    <property type="entry name" value="Ribonuclease H-like"/>
    <property type="match status" value="1"/>
</dbReference>
<dbReference type="OrthoDB" id="448399at2759"/>
<feature type="domain" description="Exonuclease" evidence="5">
    <location>
        <begin position="99"/>
        <end position="309"/>
    </location>
</feature>
<evidence type="ECO:0000256" key="4">
    <source>
        <dbReference type="SAM" id="MobiDB-lite"/>
    </source>
</evidence>
<dbReference type="GO" id="GO:0000175">
    <property type="term" value="F:3'-5'-RNA exonuclease activity"/>
    <property type="evidence" value="ECO:0007669"/>
    <property type="project" value="InterPro"/>
</dbReference>
<dbReference type="SMART" id="SM00479">
    <property type="entry name" value="EXOIII"/>
    <property type="match status" value="1"/>
</dbReference>
<dbReference type="PANTHER" id="PTHR23044:SF61">
    <property type="entry name" value="3'-5' EXORIBONUCLEASE 1-RELATED"/>
    <property type="match status" value="1"/>
</dbReference>
<keyword evidence="7" id="KW-1185">Reference proteome</keyword>
<dbReference type="STRING" id="1314674.A0A0D7B3G8"/>
<dbReference type="PANTHER" id="PTHR23044">
    <property type="entry name" value="3'-5' EXONUCLEASE ERI1-RELATED"/>
    <property type="match status" value="1"/>
</dbReference>
<dbReference type="InterPro" id="IPR012337">
    <property type="entry name" value="RNaseH-like_sf"/>
</dbReference>
<protein>
    <recommendedName>
        <fullName evidence="5">Exonuclease domain-containing protein</fullName>
    </recommendedName>
</protein>
<keyword evidence="2" id="KW-0378">Hydrolase</keyword>
<feature type="region of interest" description="Disordered" evidence="4">
    <location>
        <begin position="25"/>
        <end position="87"/>
    </location>
</feature>
<name>A0A0D7B3G8_9AGAR</name>
<dbReference type="EMBL" id="KN880607">
    <property type="protein sequence ID" value="KIY65042.1"/>
    <property type="molecule type" value="Genomic_DNA"/>
</dbReference>
<dbReference type="InterPro" id="IPR036397">
    <property type="entry name" value="RNaseH_sf"/>
</dbReference>
<dbReference type="Proteomes" id="UP000054007">
    <property type="component" value="Unassembled WGS sequence"/>
</dbReference>
<gene>
    <name evidence="6" type="ORF">CYLTODRAFT_424693</name>
</gene>
<dbReference type="Pfam" id="PF00929">
    <property type="entry name" value="RNase_T"/>
    <property type="match status" value="1"/>
</dbReference>
<feature type="compositionally biased region" description="Low complexity" evidence="4">
    <location>
        <begin position="70"/>
        <end position="81"/>
    </location>
</feature>
<dbReference type="InterPro" id="IPR051274">
    <property type="entry name" value="3-5_Exoribonuclease"/>
</dbReference>
<sequence length="336" mass="38110">MHFSYLAAAALALLCATIFFGWRRRPGQKSSPEKTKLSRTNSVAERASLDLNEAPAQPEVQSTPPVDPRPSSSSKTSPTNSADAAKDEDIPAAYQPFDAFLVVDFEGTCEQGSTFDYPNEIIEFPIVLARWEDKMASGPSRGHAKKLSIVAEFHTFVRPTWRPKLTPFCTELTGITQEDVDHAPQFTAVLSRVKDFLISHGLIDSTGKVLTKYCWVTDGPWDFRDHLVKQCFMSKIEMPNYMRNNIVDSRKLVHGYLYSKYDRRCKQRLNLVQQLECLDLSFEGRLHSGLADTRNVFRLTAELARRAVQLLPNVLIDTSRRWPWMGKKGKVIKNKI</sequence>
<proteinExistence type="predicted"/>
<evidence type="ECO:0000313" key="6">
    <source>
        <dbReference type="EMBL" id="KIY65042.1"/>
    </source>
</evidence>
<evidence type="ECO:0000256" key="1">
    <source>
        <dbReference type="ARBA" id="ARBA00022722"/>
    </source>
</evidence>
<reference evidence="6 7" key="1">
    <citation type="journal article" date="2015" name="Fungal Genet. Biol.">
        <title>Evolution of novel wood decay mechanisms in Agaricales revealed by the genome sequences of Fistulina hepatica and Cylindrobasidium torrendii.</title>
        <authorList>
            <person name="Floudas D."/>
            <person name="Held B.W."/>
            <person name="Riley R."/>
            <person name="Nagy L.G."/>
            <person name="Koehler G."/>
            <person name="Ransdell A.S."/>
            <person name="Younus H."/>
            <person name="Chow J."/>
            <person name="Chiniquy J."/>
            <person name="Lipzen A."/>
            <person name="Tritt A."/>
            <person name="Sun H."/>
            <person name="Haridas S."/>
            <person name="LaButti K."/>
            <person name="Ohm R.A."/>
            <person name="Kues U."/>
            <person name="Blanchette R.A."/>
            <person name="Grigoriev I.V."/>
            <person name="Minto R.E."/>
            <person name="Hibbett D.S."/>
        </authorList>
    </citation>
    <scope>NUCLEOTIDE SEQUENCE [LARGE SCALE GENOMIC DNA]</scope>
    <source>
        <strain evidence="6 7">FP15055 ss-10</strain>
    </source>
</reference>